<comment type="caution">
    <text evidence="1">The sequence shown here is derived from an EMBL/GenBank/DDBJ whole genome shotgun (WGS) entry which is preliminary data.</text>
</comment>
<dbReference type="EMBL" id="BKCJ011339755">
    <property type="protein sequence ID" value="GFD22763.1"/>
    <property type="molecule type" value="Genomic_DNA"/>
</dbReference>
<dbReference type="AlphaFoldDB" id="A0A699UKX9"/>
<gene>
    <name evidence="1" type="ORF">Tci_894732</name>
</gene>
<evidence type="ECO:0000313" key="1">
    <source>
        <dbReference type="EMBL" id="GFD22763.1"/>
    </source>
</evidence>
<proteinExistence type="predicted"/>
<protein>
    <submittedName>
        <fullName evidence="1">Uncharacterized protein</fullName>
    </submittedName>
</protein>
<feature type="non-terminal residue" evidence="1">
    <location>
        <position position="1"/>
    </location>
</feature>
<name>A0A699UKX9_TANCI</name>
<accession>A0A699UKX9</accession>
<sequence length="131" mass="15491">EDLQQESTKKQKVDDDQEATELKRCLEIVHDDEDDVIIDATPLSFKSPTISDYKIHKEGRKSYFQIIRVDGSSQMYYTFSKMLKNFNKEDLEVLWSIVKARFEKVQPVDDLDCYLLHTLMTMFEYHVEDSV</sequence>
<reference evidence="1" key="1">
    <citation type="journal article" date="2019" name="Sci. Rep.">
        <title>Draft genome of Tanacetum cinerariifolium, the natural source of mosquito coil.</title>
        <authorList>
            <person name="Yamashiro T."/>
            <person name="Shiraishi A."/>
            <person name="Satake H."/>
            <person name="Nakayama K."/>
        </authorList>
    </citation>
    <scope>NUCLEOTIDE SEQUENCE</scope>
</reference>
<organism evidence="1">
    <name type="scientific">Tanacetum cinerariifolium</name>
    <name type="common">Dalmatian daisy</name>
    <name type="synonym">Chrysanthemum cinerariifolium</name>
    <dbReference type="NCBI Taxonomy" id="118510"/>
    <lineage>
        <taxon>Eukaryota</taxon>
        <taxon>Viridiplantae</taxon>
        <taxon>Streptophyta</taxon>
        <taxon>Embryophyta</taxon>
        <taxon>Tracheophyta</taxon>
        <taxon>Spermatophyta</taxon>
        <taxon>Magnoliopsida</taxon>
        <taxon>eudicotyledons</taxon>
        <taxon>Gunneridae</taxon>
        <taxon>Pentapetalae</taxon>
        <taxon>asterids</taxon>
        <taxon>campanulids</taxon>
        <taxon>Asterales</taxon>
        <taxon>Asteraceae</taxon>
        <taxon>Asteroideae</taxon>
        <taxon>Anthemideae</taxon>
        <taxon>Anthemidinae</taxon>
        <taxon>Tanacetum</taxon>
    </lineage>
</organism>